<sequence>MTGRARLVARVVLTASLLAGLVAVMTPTSASAVQQGAQVLLADAGQATVWGSNDRGQATPPAELTGKSVIAVAGGTYHSLALTSDGRVTAWGNSGQGQDVVPASLDDTTVTAVAAGFAHSLALTSDGRVVAWGDNSVGQTTVPASLSGKTVTSVSAGYYHSLALTSDGQVTAWGDNGVGQTTVPASLSGKTVTAIAAGPFDALALTSDGQVTAWGYNDGGQTTVPASLSGKTVTAIAAGVDHSLALTSDGQVTAWGDNTFDQTTVPASLSGTTVTAIAAGDFHSLALTSDGQVTAWGDNNDAQSTVPASLAGTRVTAIAAGGYHSLAITAALTAEQVPVVSGVAQAGGTLTAIAGSYNAAPDSLSYQWRTGSTVVGANSPIYRPTPADLGKTLTVTVTARKAGFADSVTTSATTGAVTAGGRVTAWGSNFTGESTVPTTLVRKTVSAIAAGFNHTLVLARDGKVTAWGAGIQGTVPTGVAAAQVSAIAAGTNHNLALTATGRVLAWGNNSNGQTAVPASLDGRSVIAIAAGNAHSLALTSDGQVTAWGSNSDGQSTVPVALSGKLVIAIAAGSNHSLALTSDGQVVAWGSNTRGQSTVPATLSGKTVIAIAGGTSHSVALTADGKVTAWGGDTTFNQAVVAASLATKTVVAIATGAGSDHTLALTSDRQVVGWGSNANGARTIPTALNGQPTTAIAAGGSHSLALTAAVIADQAPSISGTPAVGSTLSAVIGDYNVDPDSVDLQWYADDVAIANAVHLDFTPTNAERGTTITLRVTATRSGHADSAETSQGVGPVTPGSFATGPDARITGTPVVDGTLTASPGPTQLGSTTPAAESFTYTWAADGDTIAGATNRTLTLTPAMVGSTITVTVTAVRDGYTDATSTSPATGAVATTTFTTGPDAQITGTPVVGGTLTASPGPAQLGSTTPAADSFTYAWSADGTAITGATDRTLDLAPALVGTTITVTVTAVRDGYADASSTSAPTGAVAGATFTTAPTVSLTGTAVVDGVLTAAVSPSTPAASTYSYAWFADGSPISGAAADELALTPDLAGTQITVEVTASREGYLDATGVSPASAPVVRGSFATPPAVAISGTAQVGQVLTATTGPTTPAAATYRFAWFADDAPVAAADGATLLLTPALRGHRISVVVTATRPGYVDAATRSASTAAVVTDQAPSVQLTITVPAGAREAAVTPEGLPAIRRGRTATVSWSSQGGASLSATGALQELLDDTYGTSPVPASGSVRVKLDRTGLHTFRMIAANELGSTSASASVVAVRPPARLTLQAPTRAKAGTTITLRVSGLAFGERYVITLDGQRVARTNARTDASTLVRRITLPRSLEPGKVRITVTGRSTQRTGTATVRIR</sequence>
<dbReference type="Pfam" id="PF13540">
    <property type="entry name" value="RCC1_2"/>
    <property type="match status" value="12"/>
</dbReference>
<dbReference type="PROSITE" id="PS00626">
    <property type="entry name" value="RCC1_2"/>
    <property type="match status" value="7"/>
</dbReference>
<dbReference type="Gene3D" id="2.60.40.2700">
    <property type="match status" value="5"/>
</dbReference>
<keyword evidence="2" id="KW-0732">Signal</keyword>
<dbReference type="InterPro" id="IPR000408">
    <property type="entry name" value="Reg_chr_condens"/>
</dbReference>
<dbReference type="RefSeq" id="WP_378519713.1">
    <property type="nucleotide sequence ID" value="NZ_CBCSDI010000026.1"/>
</dbReference>
<evidence type="ECO:0000256" key="2">
    <source>
        <dbReference type="SAM" id="SignalP"/>
    </source>
</evidence>
<reference evidence="3 4" key="1">
    <citation type="submission" date="2024-09" db="EMBL/GenBank/DDBJ databases">
        <authorList>
            <person name="Sun Q."/>
            <person name="Mori K."/>
        </authorList>
    </citation>
    <scope>NUCLEOTIDE SEQUENCE [LARGE SCALE GENOMIC DNA]</scope>
    <source>
        <strain evidence="3 4">CCM 8654</strain>
    </source>
</reference>
<dbReference type="EMBL" id="JBHLXH010000002">
    <property type="protein sequence ID" value="MFC0223919.1"/>
    <property type="molecule type" value="Genomic_DNA"/>
</dbReference>
<comment type="caution">
    <text evidence="3">The sequence shown here is derived from an EMBL/GenBank/DDBJ whole genome shotgun (WGS) entry which is preliminary data.</text>
</comment>
<evidence type="ECO:0000256" key="1">
    <source>
        <dbReference type="SAM" id="MobiDB-lite"/>
    </source>
</evidence>
<proteinExistence type="predicted"/>
<dbReference type="PANTHER" id="PTHR45982">
    <property type="entry name" value="REGULATOR OF CHROMOSOME CONDENSATION"/>
    <property type="match status" value="1"/>
</dbReference>
<dbReference type="SUPFAM" id="SSF50985">
    <property type="entry name" value="RCC1/BLIP-II"/>
    <property type="match status" value="2"/>
</dbReference>
<dbReference type="InterPro" id="IPR009091">
    <property type="entry name" value="RCC1/BLIP-II"/>
</dbReference>
<dbReference type="Proteomes" id="UP001589698">
    <property type="component" value="Unassembled WGS sequence"/>
</dbReference>
<feature type="signal peptide" evidence="2">
    <location>
        <begin position="1"/>
        <end position="32"/>
    </location>
</feature>
<dbReference type="Gene3D" id="2.130.10.30">
    <property type="entry name" value="Regulator of chromosome condensation 1/beta-lactamase-inhibitor protein II"/>
    <property type="match status" value="4"/>
</dbReference>
<organism evidence="3 4">
    <name type="scientific">Nocardioides zeicaulis</name>
    <dbReference type="NCBI Taxonomy" id="1776857"/>
    <lineage>
        <taxon>Bacteria</taxon>
        <taxon>Bacillati</taxon>
        <taxon>Actinomycetota</taxon>
        <taxon>Actinomycetes</taxon>
        <taxon>Propionibacteriales</taxon>
        <taxon>Nocardioidaceae</taxon>
        <taxon>Nocardioides</taxon>
    </lineage>
</organism>
<dbReference type="PRINTS" id="PR00633">
    <property type="entry name" value="RCCNDNSATION"/>
</dbReference>
<dbReference type="PROSITE" id="PS50012">
    <property type="entry name" value="RCC1_3"/>
    <property type="match status" value="13"/>
</dbReference>
<evidence type="ECO:0000313" key="3">
    <source>
        <dbReference type="EMBL" id="MFC0223919.1"/>
    </source>
</evidence>
<feature type="region of interest" description="Disordered" evidence="1">
    <location>
        <begin position="781"/>
        <end position="805"/>
    </location>
</feature>
<name>A0ABV6E549_9ACTN</name>
<protein>
    <submittedName>
        <fullName evidence="3">Uncharacterized protein</fullName>
    </submittedName>
</protein>
<feature type="chain" id="PRO_5047027260" evidence="2">
    <location>
        <begin position="33"/>
        <end position="1364"/>
    </location>
</feature>
<dbReference type="PANTHER" id="PTHR45982:SF1">
    <property type="entry name" value="REGULATOR OF CHROMOSOME CONDENSATION"/>
    <property type="match status" value="1"/>
</dbReference>
<keyword evidence="4" id="KW-1185">Reference proteome</keyword>
<accession>A0ABV6E549</accession>
<evidence type="ECO:0000313" key="4">
    <source>
        <dbReference type="Proteomes" id="UP001589698"/>
    </source>
</evidence>
<dbReference type="InterPro" id="IPR051553">
    <property type="entry name" value="Ran_GTPase-activating"/>
</dbReference>
<gene>
    <name evidence="3" type="ORF">ACFFJG_15635</name>
</gene>